<gene>
    <name evidence="2" type="ORF">SAMN04487990_104149</name>
</gene>
<dbReference type="RefSeq" id="WP_092132839.1">
    <property type="nucleotide sequence ID" value="NZ_FNQK01000004.1"/>
</dbReference>
<protein>
    <submittedName>
        <fullName evidence="2">Uncharacterized protein</fullName>
    </submittedName>
</protein>
<name>A0A1H3X6F2_BIZPA</name>
<evidence type="ECO:0000256" key="1">
    <source>
        <dbReference type="SAM" id="Phobius"/>
    </source>
</evidence>
<evidence type="ECO:0000313" key="3">
    <source>
        <dbReference type="Proteomes" id="UP000198846"/>
    </source>
</evidence>
<dbReference type="EMBL" id="FNQK01000004">
    <property type="protein sequence ID" value="SDZ94521.1"/>
    <property type="molecule type" value="Genomic_DNA"/>
</dbReference>
<accession>A0A1H3X6F2</accession>
<reference evidence="2 3" key="1">
    <citation type="submission" date="2016-10" db="EMBL/GenBank/DDBJ databases">
        <authorList>
            <person name="de Groot N.N."/>
        </authorList>
    </citation>
    <scope>NUCLEOTIDE SEQUENCE [LARGE SCALE GENOMIC DNA]</scope>
    <source>
        <strain evidence="2 3">DSM 23842</strain>
    </source>
</reference>
<dbReference type="OrthoDB" id="799537at2"/>
<sequence>MSENLQPNHNANDELSTGLKVLSFCIPLAGIIIYFTSKKDSPNKAKAACHMALWGFGLGIVINIILTVLGLGAGAMGA</sequence>
<keyword evidence="1" id="KW-0812">Transmembrane</keyword>
<keyword evidence="1" id="KW-0472">Membrane</keyword>
<dbReference type="Proteomes" id="UP000198846">
    <property type="component" value="Unassembled WGS sequence"/>
</dbReference>
<organism evidence="2 3">
    <name type="scientific">Bizionia paragorgiae</name>
    <dbReference type="NCBI Taxonomy" id="283786"/>
    <lineage>
        <taxon>Bacteria</taxon>
        <taxon>Pseudomonadati</taxon>
        <taxon>Bacteroidota</taxon>
        <taxon>Flavobacteriia</taxon>
        <taxon>Flavobacteriales</taxon>
        <taxon>Flavobacteriaceae</taxon>
        <taxon>Bizionia</taxon>
    </lineage>
</organism>
<feature type="transmembrane region" description="Helical" evidence="1">
    <location>
        <begin position="47"/>
        <end position="73"/>
    </location>
</feature>
<feature type="transmembrane region" description="Helical" evidence="1">
    <location>
        <begin position="15"/>
        <end position="35"/>
    </location>
</feature>
<proteinExistence type="predicted"/>
<dbReference type="STRING" id="283786.SAMN04487990_104149"/>
<evidence type="ECO:0000313" key="2">
    <source>
        <dbReference type="EMBL" id="SDZ94521.1"/>
    </source>
</evidence>
<keyword evidence="1" id="KW-1133">Transmembrane helix</keyword>
<keyword evidence="3" id="KW-1185">Reference proteome</keyword>
<dbReference type="AlphaFoldDB" id="A0A1H3X6F2"/>